<accession>D9W936</accession>
<protein>
    <recommendedName>
        <fullName evidence="4">Flagellar hook-length control protein</fullName>
    </recommendedName>
</protein>
<evidence type="ECO:0000256" key="1">
    <source>
        <dbReference type="SAM" id="MobiDB-lite"/>
    </source>
</evidence>
<name>D9W936_9ACTN</name>
<evidence type="ECO:0008006" key="4">
    <source>
        <dbReference type="Google" id="ProtNLM"/>
    </source>
</evidence>
<evidence type="ECO:0000313" key="2">
    <source>
        <dbReference type="EMBL" id="EFL26818.1"/>
    </source>
</evidence>
<keyword evidence="3" id="KW-1185">Reference proteome</keyword>
<sequence>MAQGHPRHRGTAPHARHVTKVRTKHTQKPWRKNGRSGIPRPFMDMPRRRRDGTVRSSDAVRVTGPPPWPVPIRRSSPMRKLLRRSAAALAAAASLALMSLTAAPAAQAAPAANHAGMTWTVAEKQADGTIRVSSDPSTNAYQGDTPATAVLPILCLRVTGAPVPASINPDFYHPWARGTVAATPPVSGTRLTSRAAADGICEQYYGPGWREGEHHDGRYGPNLEYGGGWSFWAYGYVPENTRFWTAIDGQPANPWD</sequence>
<reference evidence="2 3" key="1">
    <citation type="submission" date="2009-02" db="EMBL/GenBank/DDBJ databases">
        <title>Annotation of Streptomyces hygroscopicus strain ATCC 53653.</title>
        <authorList>
            <consortium name="The Broad Institute Genome Sequencing Platform"/>
            <consortium name="Broad Institute Microbial Sequencing Center"/>
            <person name="Fischbach M."/>
            <person name="Godfrey P."/>
            <person name="Ward D."/>
            <person name="Young S."/>
            <person name="Zeng Q."/>
            <person name="Koehrsen M."/>
            <person name="Alvarado L."/>
            <person name="Berlin A.M."/>
            <person name="Bochicchio J."/>
            <person name="Borenstein D."/>
            <person name="Chapman S.B."/>
            <person name="Chen Z."/>
            <person name="Engels R."/>
            <person name="Freedman E."/>
            <person name="Gellesch M."/>
            <person name="Goldberg J."/>
            <person name="Griggs A."/>
            <person name="Gujja S."/>
            <person name="Heilman E.R."/>
            <person name="Heiman D.I."/>
            <person name="Hepburn T.A."/>
            <person name="Howarth C."/>
            <person name="Jen D."/>
            <person name="Larson L."/>
            <person name="Lewis B."/>
            <person name="Mehta T."/>
            <person name="Park D."/>
            <person name="Pearson M."/>
            <person name="Richards J."/>
            <person name="Roberts A."/>
            <person name="Saif S."/>
            <person name="Shea T.D."/>
            <person name="Shenoy N."/>
            <person name="Sisk P."/>
            <person name="Stolte C."/>
            <person name="Sykes S.N."/>
            <person name="Thomson T."/>
            <person name="Walk T."/>
            <person name="White J."/>
            <person name="Yandava C."/>
            <person name="Straight P."/>
            <person name="Clardy J."/>
            <person name="Hung D."/>
            <person name="Kolter R."/>
            <person name="Mekalanos J."/>
            <person name="Walker S."/>
            <person name="Walsh C.T."/>
            <person name="Wieland-Brown L.C."/>
            <person name="Haas B."/>
            <person name="Nusbaum C."/>
            <person name="Birren B."/>
        </authorList>
    </citation>
    <scope>NUCLEOTIDE SEQUENCE [LARGE SCALE GENOMIC DNA]</scope>
    <source>
        <strain evidence="2 3">ATCC 53653</strain>
    </source>
</reference>
<dbReference type="Proteomes" id="UP000003963">
    <property type="component" value="Unassembled WGS sequence"/>
</dbReference>
<organism evidence="2 3">
    <name type="scientific">Streptomyces himastatinicus ATCC 53653</name>
    <dbReference type="NCBI Taxonomy" id="457427"/>
    <lineage>
        <taxon>Bacteria</taxon>
        <taxon>Bacillati</taxon>
        <taxon>Actinomycetota</taxon>
        <taxon>Actinomycetes</taxon>
        <taxon>Kitasatosporales</taxon>
        <taxon>Streptomycetaceae</taxon>
        <taxon>Streptomyces</taxon>
        <taxon>Streptomyces violaceusniger group</taxon>
    </lineage>
</organism>
<gene>
    <name evidence="2" type="ORF">SSOG_06532</name>
</gene>
<evidence type="ECO:0000313" key="3">
    <source>
        <dbReference type="Proteomes" id="UP000003963"/>
    </source>
</evidence>
<dbReference type="HOGENOM" id="CLU_094974_0_0_11"/>
<feature type="compositionally biased region" description="Basic residues" evidence="1">
    <location>
        <begin position="1"/>
        <end position="34"/>
    </location>
</feature>
<dbReference type="AlphaFoldDB" id="D9W936"/>
<feature type="region of interest" description="Disordered" evidence="1">
    <location>
        <begin position="1"/>
        <end position="74"/>
    </location>
</feature>
<dbReference type="EMBL" id="GG657754">
    <property type="protein sequence ID" value="EFL26818.1"/>
    <property type="molecule type" value="Genomic_DNA"/>
</dbReference>
<dbReference type="STRING" id="457427.SSOG_06532"/>
<proteinExistence type="predicted"/>